<dbReference type="GO" id="GO:0005886">
    <property type="term" value="C:plasma membrane"/>
    <property type="evidence" value="ECO:0007669"/>
    <property type="project" value="UniProtKB-SubCell"/>
</dbReference>
<evidence type="ECO:0000313" key="7">
    <source>
        <dbReference type="EMBL" id="KAK1403584.1"/>
    </source>
</evidence>
<evidence type="ECO:0000256" key="2">
    <source>
        <dbReference type="ARBA" id="ARBA00022475"/>
    </source>
</evidence>
<comment type="caution">
    <text evidence="7">The sequence shown here is derived from an EMBL/GenBank/DDBJ whole genome shotgun (WGS) entry which is preliminary data.</text>
</comment>
<sequence length="793" mass="88041">MDRRQKMLRMRLESAVRTAVACTIVGCTTLYGPSHFQNHVPFPSFSYVTAILIVSDSTLGDTIRGSWHAFCATVQVVPISILSLWIFGPASFSPATAAMAVVVMSFLVGVPRSTDLLCKRIGFGQVVIVYVGAVAYGDAPGAVLRPLHLASSTGLGALASVIATFLPFPRLAISEVRKLFQLYTQNASARTSLFIKAFLSQDNPSAAEAICQSKPYNETGDKLLQNIKIIQEGLPWERHVRDLRCHPNIPGYQLQDIEAAIRGMEMALISCPLFPVSVIDQELNRSLQGMDIQLGLKLGEAPGHLSKEAITILDTKNEYFNKAIQSLAKFSPTEEQLPTTFLLFCMGFLFDSTSGNSRISNTIESKASQGLSTDRLQRVLGILKMLPSIEDLLFAFKCSISLGLAVLFGMLFNQQNAYWSGLTIAISFGTGVQPTFTVANARAQGTAMGTAYGVVGCFLFPNSREIRFLTLLPWIIFVGFLRHSRMYGQAGGISAVIGALLILGRQRYGPPHEFAITRLTEAFVGLACLILVELVVQRARAATLAKYQLSRSLRALEECIQNIFFPSHQQDMSGSLSTQELKEKQRTLKSHVNDLKELRKHAETEPNFYYLPFRGACYDKLLESLSKMMILLQLVTNILEALPHISNGLGDEWSDLEELIISDLQDFKEDVCTSLRYYEDITKIKSLAFRERAQKENKIFHDLEAGKLSNRSVQSSTNCEAAKNILSSYIQHSMQVVEKVCTSECEEDFKGKIVLYLGSLGFCMKNLMKETTAIENGIKELIRWENPLRHKLL</sequence>
<protein>
    <submittedName>
        <fullName evidence="7">ATP-dependent Clp protease proteolytic subunit-related protein 1, chloroplastic</fullName>
    </submittedName>
</protein>
<feature type="transmembrane region" description="Helical" evidence="6">
    <location>
        <begin position="92"/>
        <end position="110"/>
    </location>
</feature>
<feature type="transmembrane region" description="Helical" evidence="6">
    <location>
        <begin position="490"/>
        <end position="508"/>
    </location>
</feature>
<dbReference type="GO" id="GO:0008233">
    <property type="term" value="F:peptidase activity"/>
    <property type="evidence" value="ECO:0007669"/>
    <property type="project" value="UniProtKB-KW"/>
</dbReference>
<proteinExistence type="predicted"/>
<dbReference type="GO" id="GO:0006508">
    <property type="term" value="P:proteolysis"/>
    <property type="evidence" value="ECO:0007669"/>
    <property type="project" value="UniProtKB-KW"/>
</dbReference>
<feature type="transmembrane region" description="Helical" evidence="6">
    <location>
        <begin position="514"/>
        <end position="536"/>
    </location>
</feature>
<dbReference type="Proteomes" id="UP001237642">
    <property type="component" value="Unassembled WGS sequence"/>
</dbReference>
<feature type="transmembrane region" description="Helical" evidence="6">
    <location>
        <begin position="67"/>
        <end position="86"/>
    </location>
</feature>
<dbReference type="PANTHER" id="PTHR30509">
    <property type="entry name" value="P-HYDROXYBENZOIC ACID EFFLUX PUMP SUBUNIT-RELATED"/>
    <property type="match status" value="1"/>
</dbReference>
<dbReference type="InterPro" id="IPR006726">
    <property type="entry name" value="PHBA_efflux_AaeB/fusaric-R"/>
</dbReference>
<keyword evidence="2" id="KW-1003">Cell membrane</keyword>
<reference evidence="7" key="1">
    <citation type="submission" date="2023-02" db="EMBL/GenBank/DDBJ databases">
        <title>Genome of toxic invasive species Heracleum sosnowskyi carries increased number of genes despite the absence of recent whole-genome duplications.</title>
        <authorList>
            <person name="Schelkunov M."/>
            <person name="Shtratnikova V."/>
            <person name="Makarenko M."/>
            <person name="Klepikova A."/>
            <person name="Omelchenko D."/>
            <person name="Novikova G."/>
            <person name="Obukhova E."/>
            <person name="Bogdanov V."/>
            <person name="Penin A."/>
            <person name="Logacheva M."/>
        </authorList>
    </citation>
    <scope>NUCLEOTIDE SEQUENCE</scope>
    <source>
        <strain evidence="7">Hsosn_3</strain>
        <tissue evidence="7">Leaf</tissue>
    </source>
</reference>
<gene>
    <name evidence="7" type="ORF">POM88_003189</name>
</gene>
<dbReference type="Pfam" id="PF04632">
    <property type="entry name" value="FUSC"/>
    <property type="match status" value="1"/>
</dbReference>
<evidence type="ECO:0000256" key="3">
    <source>
        <dbReference type="ARBA" id="ARBA00022692"/>
    </source>
</evidence>
<keyword evidence="4 6" id="KW-1133">Transmembrane helix</keyword>
<dbReference type="EMBL" id="JAUIZM010000001">
    <property type="protein sequence ID" value="KAK1403584.1"/>
    <property type="molecule type" value="Genomic_DNA"/>
</dbReference>
<feature type="transmembrane region" description="Helical" evidence="6">
    <location>
        <begin position="149"/>
        <end position="168"/>
    </location>
</feature>
<evidence type="ECO:0000256" key="1">
    <source>
        <dbReference type="ARBA" id="ARBA00004651"/>
    </source>
</evidence>
<keyword evidence="3 6" id="KW-0812">Transmembrane</keyword>
<comment type="subcellular location">
    <subcellularLocation>
        <location evidence="1">Cell membrane</location>
        <topology evidence="1">Multi-pass membrane protein</topology>
    </subcellularLocation>
</comment>
<feature type="transmembrane region" description="Helical" evidence="6">
    <location>
        <begin position="117"/>
        <end position="137"/>
    </location>
</feature>
<evidence type="ECO:0000256" key="6">
    <source>
        <dbReference type="SAM" id="Phobius"/>
    </source>
</evidence>
<keyword evidence="8" id="KW-1185">Reference proteome</keyword>
<accession>A0AAD8JG22</accession>
<name>A0AAD8JG22_9APIA</name>
<organism evidence="7 8">
    <name type="scientific">Heracleum sosnowskyi</name>
    <dbReference type="NCBI Taxonomy" id="360622"/>
    <lineage>
        <taxon>Eukaryota</taxon>
        <taxon>Viridiplantae</taxon>
        <taxon>Streptophyta</taxon>
        <taxon>Embryophyta</taxon>
        <taxon>Tracheophyta</taxon>
        <taxon>Spermatophyta</taxon>
        <taxon>Magnoliopsida</taxon>
        <taxon>eudicotyledons</taxon>
        <taxon>Gunneridae</taxon>
        <taxon>Pentapetalae</taxon>
        <taxon>asterids</taxon>
        <taxon>campanulids</taxon>
        <taxon>Apiales</taxon>
        <taxon>Apiaceae</taxon>
        <taxon>Apioideae</taxon>
        <taxon>apioid superclade</taxon>
        <taxon>Tordylieae</taxon>
        <taxon>Tordyliinae</taxon>
        <taxon>Heracleum</taxon>
    </lineage>
</organism>
<evidence type="ECO:0000313" key="8">
    <source>
        <dbReference type="Proteomes" id="UP001237642"/>
    </source>
</evidence>
<keyword evidence="7" id="KW-0645">Protease</keyword>
<dbReference type="PANTHER" id="PTHR30509:SF34">
    <property type="entry name" value="F3L24.34 PROTEIN"/>
    <property type="match status" value="1"/>
</dbReference>
<keyword evidence="5 6" id="KW-0472">Membrane</keyword>
<feature type="transmembrane region" description="Helical" evidence="6">
    <location>
        <begin position="392"/>
        <end position="412"/>
    </location>
</feature>
<dbReference type="GO" id="GO:0022857">
    <property type="term" value="F:transmembrane transporter activity"/>
    <property type="evidence" value="ECO:0007669"/>
    <property type="project" value="InterPro"/>
</dbReference>
<evidence type="ECO:0000256" key="4">
    <source>
        <dbReference type="ARBA" id="ARBA00022989"/>
    </source>
</evidence>
<evidence type="ECO:0000256" key="5">
    <source>
        <dbReference type="ARBA" id="ARBA00023136"/>
    </source>
</evidence>
<reference evidence="7" key="2">
    <citation type="submission" date="2023-05" db="EMBL/GenBank/DDBJ databases">
        <authorList>
            <person name="Schelkunov M.I."/>
        </authorList>
    </citation>
    <scope>NUCLEOTIDE SEQUENCE</scope>
    <source>
        <strain evidence="7">Hsosn_3</strain>
        <tissue evidence="7">Leaf</tissue>
    </source>
</reference>
<dbReference type="AlphaFoldDB" id="A0AAD8JG22"/>
<keyword evidence="7" id="KW-0378">Hydrolase</keyword>